<dbReference type="RefSeq" id="WP_068749531.1">
    <property type="nucleotide sequence ID" value="NZ_MBQD01000002.1"/>
</dbReference>
<dbReference type="GO" id="GO:0005975">
    <property type="term" value="P:carbohydrate metabolic process"/>
    <property type="evidence" value="ECO:0007669"/>
    <property type="project" value="UniProtKB-ARBA"/>
</dbReference>
<feature type="signal peptide" evidence="3">
    <location>
        <begin position="1"/>
        <end position="25"/>
    </location>
</feature>
<gene>
    <name evidence="7" type="ORF">BCR15_11505</name>
</gene>
<dbReference type="Pfam" id="PF17802">
    <property type="entry name" value="SpaA"/>
    <property type="match status" value="1"/>
</dbReference>
<evidence type="ECO:0000256" key="1">
    <source>
        <dbReference type="SAM" id="MobiDB-lite"/>
    </source>
</evidence>
<dbReference type="Gene3D" id="2.60.40.3080">
    <property type="match status" value="1"/>
</dbReference>
<feature type="transmembrane region" description="Helical" evidence="2">
    <location>
        <begin position="2115"/>
        <end position="2133"/>
    </location>
</feature>
<keyword evidence="2" id="KW-0472">Membrane</keyword>
<feature type="domain" description="DUF7507" evidence="6">
    <location>
        <begin position="780"/>
        <end position="843"/>
    </location>
</feature>
<dbReference type="InterPro" id="IPR041033">
    <property type="entry name" value="SpaA_PFL_dom_1"/>
</dbReference>
<evidence type="ECO:0000256" key="3">
    <source>
        <dbReference type="SAM" id="SignalP"/>
    </source>
</evidence>
<dbReference type="NCBIfam" id="TIGR01451">
    <property type="entry name" value="B_ant_repeat"/>
    <property type="match status" value="4"/>
</dbReference>
<evidence type="ECO:0008006" key="9">
    <source>
        <dbReference type="Google" id="ProtNLM"/>
    </source>
</evidence>
<evidence type="ECO:0000313" key="8">
    <source>
        <dbReference type="Proteomes" id="UP000093501"/>
    </source>
</evidence>
<evidence type="ECO:0000313" key="7">
    <source>
        <dbReference type="EMBL" id="OCL37089.1"/>
    </source>
</evidence>
<feature type="domain" description="SpaA-like prealbumin fold" evidence="5">
    <location>
        <begin position="2006"/>
        <end position="2077"/>
    </location>
</feature>
<dbReference type="PROSITE" id="PS00018">
    <property type="entry name" value="EF_HAND_1"/>
    <property type="match status" value="1"/>
</dbReference>
<dbReference type="InterPro" id="IPR013783">
    <property type="entry name" value="Ig-like_fold"/>
</dbReference>
<evidence type="ECO:0000259" key="5">
    <source>
        <dbReference type="Pfam" id="PF17802"/>
    </source>
</evidence>
<dbReference type="Gene3D" id="2.60.120.260">
    <property type="entry name" value="Galactose-binding domain-like"/>
    <property type="match status" value="1"/>
</dbReference>
<reference evidence="8" key="1">
    <citation type="submission" date="2016-07" db="EMBL/GenBank/DDBJ databases">
        <authorList>
            <person name="Florea S."/>
            <person name="Webb J.S."/>
            <person name="Jaromczyk J."/>
            <person name="Schardl C.L."/>
        </authorList>
    </citation>
    <scope>NUCLEOTIDE SEQUENCE [LARGE SCALE GENOMIC DNA]</scope>
    <source>
        <strain evidence="8">IPBSL-7</strain>
    </source>
</reference>
<dbReference type="Gene3D" id="2.60.40.10">
    <property type="entry name" value="Immunoglobulins"/>
    <property type="match status" value="1"/>
</dbReference>
<keyword evidence="8" id="KW-1185">Reference proteome</keyword>
<dbReference type="Pfam" id="PF24346">
    <property type="entry name" value="DUF7507"/>
    <property type="match status" value="2"/>
</dbReference>
<keyword evidence="3" id="KW-0732">Signal</keyword>
<feature type="domain" description="DUF11" evidence="4">
    <location>
        <begin position="525"/>
        <end position="640"/>
    </location>
</feature>
<name>A0A1C0AS41_9ACTN</name>
<dbReference type="InterPro" id="IPR001434">
    <property type="entry name" value="OmcB-like_DUF11"/>
</dbReference>
<sequence length="2146" mass="223527">MAWLLALLMMLPLSLATLSDETAVAADPRPTKTFAAGSYIIDSSWMGTSTTGVQPKPEGLQPYGLLYQLLTSARVPVYWIIADGKTGQVQTAPSRTNLPPDITTTVRSPYNTTAAPVTKSYYSGAFVIPAEFMTDSVLTSLISAAALTAVRVDKSTAAFTAPYFEKLTYWPRATLDAQNGSIAAGFYTNAKIPANTQLSYNYKLPSQLGPCDDLYVMPHADPTWATHQRLLSWNRDEKGYIWAGCHAVSVLENIADPTVPNRPALNFLSTEGTLDYGAHNDASPPYYYGSLTGTSGLSYTTPGTTIADRSDPVVQFIGATELAQQNGSESIYMPNPESKYPALTGVSRWRDGVRYIAWDPTQADVPLNSPGVAVAAIYGRAFDDPNRGMVMYEASHSINKGTVGDTPAQRAFFNFVLLSGADNAPHVVMDTSQVNDSTPSGATVPVSATIELGSGSPNYQYTWQDTCGGTFATKTGSSPGGTISTTWTAPSVSSATPCQVRLVVVDACLRTVFDADTTTVMPIADVSITKTADKTATAIGGQVTYTLSVTNTGPAPATGVVVTDTLPAGLTYASATPTPTTVSGQVLTWELGSVAVGQVRTIQVTATAAAAAAGTTVVNNVEVTATTPDPDLTNNSAHASTRVVNSGIQITKTATPLIVPNGGGSVTYEYTVRNTGDNPLSNVVVTDNPTCTVTGPTGDLNGDGLLNEPYLGVDREIWRYSCTKTVTSTTGDVAVAFDGSPGKAIDGDTFTKQNVVKVTAKDAAGLTVSGVAWATVTVSNPAISVTKALEPAGQLPAPGKDATFRITVTNTGNVPLTDVSTTDGWPGTCSVATIPTLAAGESYDVLCSATTPTSPTLTTVASDSFDAISWTGGTGWLAGWTAGTNITVVSGSALPGGTANGNVVQHAGNQTSLTRRVDLSGAASASLNFRYFRSAGFNDTPANLYVEASKDGGTTWSTPVLATITGTGSNTVDTAWTQVSVNISSYASANTAIRFRAAADFKDDQLYLDNVEIIKGTVVNTVTATGTDPFGTTKTATDTEPVMPGTPGLSISKTASKAGPLREGDTMYYEVKVTNTGTTNQTGVTITDALPAGLSLDGSVTVDKPEFTLTATDGFGTSGATTRSYSTGSGWASEWTEIGETTNPADNNIRIDTTTANGNPAPSLWFNPGDGRGVQRTVNLAAASTATISFDCRRENFDGGDTLTVYVGTQIVKTFPNGTDEGCPVSTTAWGNTLLPVDSTQLIDGQIVKIVVNGNKDFWIDNVTITGTTPATGVTAGDPPTLTSVGGPYNLNPTDVLTFTIPVTVTGAPADGYQFSNLASVTSTQQTAPVSAAVSTPYLDPSVEITKTAIETWANAANNVVKYQFEVRNTGNSDLTFVSISDPLCDAGTLSARTGDLNSDDVLQVGEIWRYSCTNTVSSPYGETNPDPYPDAPDDVPNTVTATFTDTAGGTVTDDATANVKVLHPSIEITADPTNSTILSGGTVSYTYTLDNTGDVAITNPAVKASNCTSLTYTGGDTNNDGILDIAETWTYTCTTAPLTDDVTGATVTATGNALIFGTPVEDNAPVAVNVDVINPAIVVDKKVYDSSTTTAAQAVDAPAETPLTVGKTNDIMYLYTVTNPGDVPLAVTLTDDGTTTPPVPVDADNDGFNNGDLDKDGLLDPGEVWLYTYDAGLLDGGYSGTVTTAVQAVGAYSITVGDTTLAGTVSDSDSTNVRVLTPELILLKQVDSDYVGLGSDVTYHYTVRNTGQTWFAPSSLGTPVDDKCAPMVPVPFAAPADADGDGRLDPGEELYFTCTTPMNALEDGTTSYALLNTFTLGQSTDYLGNKYTPGPAVAQVFVLNPTFTVVKTADTAIAEPGDDILGEPGQPVSYAIDISHSITAPFGDFRDSINAVLLTVQDPVCTAGTLAYASGDADADGYLNPGETHRYTCTLDELGEEGPTVNTVTVTGLVVERALDENGQPIQPNDGLGPREDTAQATVTPLGKVVTVYKMGTNCDVGLPTCEMTIAGTEFTIYAADPTGPDPGTGDVLTPVAGSTSTFTTTNLIVNRDYWLVESKAPAGFQLLAQPIKFHLTTAQITLDPASASPLITADGFRISVTDVPAADLPLVGGDGSLPHLLVGLLLIGSAFAAYVRSVRRSRGRRWSL</sequence>
<evidence type="ECO:0000259" key="4">
    <source>
        <dbReference type="Pfam" id="PF01345"/>
    </source>
</evidence>
<accession>A0A1C0AS41</accession>
<feature type="domain" description="DUF7507" evidence="6">
    <location>
        <begin position="1341"/>
        <end position="1454"/>
    </location>
</feature>
<keyword evidence="2" id="KW-1133">Transmembrane helix</keyword>
<organism evidence="7 8">
    <name type="scientific">Tessaracoccus lapidicaptus</name>
    <dbReference type="NCBI Taxonomy" id="1427523"/>
    <lineage>
        <taxon>Bacteria</taxon>
        <taxon>Bacillati</taxon>
        <taxon>Actinomycetota</taxon>
        <taxon>Actinomycetes</taxon>
        <taxon>Propionibacteriales</taxon>
        <taxon>Propionibacteriaceae</taxon>
        <taxon>Tessaracoccus</taxon>
    </lineage>
</organism>
<proteinExistence type="predicted"/>
<feature type="region of interest" description="Disordered" evidence="1">
    <location>
        <begin position="1030"/>
        <end position="1058"/>
    </location>
</feature>
<feature type="chain" id="PRO_5008643289" description="DUF11 domain-containing protein" evidence="3">
    <location>
        <begin position="26"/>
        <end position="2146"/>
    </location>
</feature>
<dbReference type="InterPro" id="IPR047589">
    <property type="entry name" value="DUF11_rpt"/>
</dbReference>
<evidence type="ECO:0000259" key="6">
    <source>
        <dbReference type="Pfam" id="PF24346"/>
    </source>
</evidence>
<dbReference type="InterPro" id="IPR055354">
    <property type="entry name" value="DUF7507"/>
</dbReference>
<dbReference type="EMBL" id="MBQD01000002">
    <property type="protein sequence ID" value="OCL37089.1"/>
    <property type="molecule type" value="Genomic_DNA"/>
</dbReference>
<protein>
    <recommendedName>
        <fullName evidence="9">DUF11 domain-containing protein</fullName>
    </recommendedName>
</protein>
<evidence type="ECO:0000256" key="2">
    <source>
        <dbReference type="SAM" id="Phobius"/>
    </source>
</evidence>
<dbReference type="Proteomes" id="UP000093501">
    <property type="component" value="Unassembled WGS sequence"/>
</dbReference>
<feature type="domain" description="DUF11" evidence="4">
    <location>
        <begin position="1049"/>
        <end position="1099"/>
    </location>
</feature>
<dbReference type="Pfam" id="PF01345">
    <property type="entry name" value="DUF11"/>
    <property type="match status" value="2"/>
</dbReference>
<dbReference type="InterPro" id="IPR051172">
    <property type="entry name" value="Chlamydia_OmcB"/>
</dbReference>
<dbReference type="InterPro" id="IPR018247">
    <property type="entry name" value="EF_Hand_1_Ca_BS"/>
</dbReference>
<keyword evidence="2" id="KW-0812">Transmembrane</keyword>
<dbReference type="PANTHER" id="PTHR34819">
    <property type="entry name" value="LARGE CYSTEINE-RICH PERIPLASMIC PROTEIN OMCB"/>
    <property type="match status" value="1"/>
</dbReference>
<comment type="caution">
    <text evidence="7">The sequence shown here is derived from an EMBL/GenBank/DDBJ whole genome shotgun (WGS) entry which is preliminary data.</text>
</comment>
<dbReference type="PANTHER" id="PTHR34819:SF3">
    <property type="entry name" value="CELL SURFACE PROTEIN"/>
    <property type="match status" value="1"/>
</dbReference>